<gene>
    <name evidence="2" type="ORF">PINE0816_LOCUS15105</name>
    <name evidence="3" type="ORF">PINE0816_LOCUS15106</name>
</gene>
<accession>A0A6T8LSU3</accession>
<dbReference type="EMBL" id="HBEL01032294">
    <property type="protein sequence ID" value="CAD8418970.1"/>
    <property type="molecule type" value="Transcribed_RNA"/>
</dbReference>
<dbReference type="AlphaFoldDB" id="A0A6T8LSU3"/>
<organism evidence="3">
    <name type="scientific">Proboscia inermis</name>
    <dbReference type="NCBI Taxonomy" id="420281"/>
    <lineage>
        <taxon>Eukaryota</taxon>
        <taxon>Sar</taxon>
        <taxon>Stramenopiles</taxon>
        <taxon>Ochrophyta</taxon>
        <taxon>Bacillariophyta</taxon>
        <taxon>Coscinodiscophyceae</taxon>
        <taxon>Rhizosoleniophycidae</taxon>
        <taxon>Rhizosoleniales</taxon>
        <taxon>Rhizosoleniaceae</taxon>
        <taxon>Proboscia</taxon>
    </lineage>
</organism>
<dbReference type="EMBL" id="HBEL01032295">
    <property type="protein sequence ID" value="CAD8418971.1"/>
    <property type="molecule type" value="Transcribed_RNA"/>
</dbReference>
<name>A0A6T8LSU3_9STRA</name>
<sequence>MMFLSKIAEKTGLFEMMAPSSRTQNEDTNIKNTRRDLASQQGSAEKLSPDEELARKIQREEDLRYQKLQTQQKSESDALKNGMLALKQRVQYLHKSTGNVYDAYIAGVHLDDGPDKPYYTIKYTKFQNKLDKDGLEKEKLVGVEKQTDPDRLERVPWNEDAAWEILIK</sequence>
<reference evidence="3" key="1">
    <citation type="submission" date="2021-01" db="EMBL/GenBank/DDBJ databases">
        <authorList>
            <person name="Corre E."/>
            <person name="Pelletier E."/>
            <person name="Niang G."/>
            <person name="Scheremetjew M."/>
            <person name="Finn R."/>
            <person name="Kale V."/>
            <person name="Holt S."/>
            <person name="Cochrane G."/>
            <person name="Meng A."/>
            <person name="Brown T."/>
            <person name="Cohen L."/>
        </authorList>
    </citation>
    <scope>NUCLEOTIDE SEQUENCE</scope>
    <source>
        <strain evidence="3">CCAP1064/1</strain>
    </source>
</reference>
<evidence type="ECO:0000313" key="2">
    <source>
        <dbReference type="EMBL" id="CAD8418970.1"/>
    </source>
</evidence>
<feature type="region of interest" description="Disordered" evidence="1">
    <location>
        <begin position="16"/>
        <end position="52"/>
    </location>
</feature>
<evidence type="ECO:0000256" key="1">
    <source>
        <dbReference type="SAM" id="MobiDB-lite"/>
    </source>
</evidence>
<proteinExistence type="predicted"/>
<feature type="compositionally biased region" description="Basic and acidic residues" evidence="1">
    <location>
        <begin position="24"/>
        <end position="37"/>
    </location>
</feature>
<protein>
    <submittedName>
        <fullName evidence="3">Uncharacterized protein</fullName>
    </submittedName>
</protein>
<evidence type="ECO:0000313" key="3">
    <source>
        <dbReference type="EMBL" id="CAD8418971.1"/>
    </source>
</evidence>